<evidence type="ECO:0000256" key="1">
    <source>
        <dbReference type="ARBA" id="ARBA00022679"/>
    </source>
</evidence>
<evidence type="ECO:0000313" key="8">
    <source>
        <dbReference type="Proteomes" id="UP000218505"/>
    </source>
</evidence>
<protein>
    <recommendedName>
        <fullName evidence="6">ANTAR domain-containing protein</fullName>
    </recommendedName>
</protein>
<dbReference type="Proteomes" id="UP000218505">
    <property type="component" value="Chromosome"/>
</dbReference>
<dbReference type="PIRSF" id="PIRSF036625">
    <property type="entry name" value="GAF_ANTAR"/>
    <property type="match status" value="1"/>
</dbReference>
<dbReference type="InterPro" id="IPR005561">
    <property type="entry name" value="ANTAR"/>
</dbReference>
<evidence type="ECO:0000256" key="3">
    <source>
        <dbReference type="ARBA" id="ARBA00023015"/>
    </source>
</evidence>
<dbReference type="KEGG" id="apre:CNX65_21535"/>
<proteinExistence type="predicted"/>
<dbReference type="InterPro" id="IPR036388">
    <property type="entry name" value="WH-like_DNA-bd_sf"/>
</dbReference>
<dbReference type="Pfam" id="PF13185">
    <property type="entry name" value="GAF_2"/>
    <property type="match status" value="1"/>
</dbReference>
<dbReference type="InterPro" id="IPR029016">
    <property type="entry name" value="GAF-like_dom_sf"/>
</dbReference>
<feature type="region of interest" description="Disordered" evidence="5">
    <location>
        <begin position="86"/>
        <end position="107"/>
    </location>
</feature>
<evidence type="ECO:0000256" key="4">
    <source>
        <dbReference type="ARBA" id="ARBA00023163"/>
    </source>
</evidence>
<keyword evidence="8" id="KW-1185">Reference proteome</keyword>
<feature type="domain" description="ANTAR" evidence="6">
    <location>
        <begin position="180"/>
        <end position="241"/>
    </location>
</feature>
<dbReference type="SMART" id="SM01012">
    <property type="entry name" value="ANTAR"/>
    <property type="match status" value="1"/>
</dbReference>
<dbReference type="PROSITE" id="PS50921">
    <property type="entry name" value="ANTAR"/>
    <property type="match status" value="1"/>
</dbReference>
<dbReference type="Gene3D" id="1.10.10.10">
    <property type="entry name" value="Winged helix-like DNA-binding domain superfamily/Winged helix DNA-binding domain"/>
    <property type="match status" value="1"/>
</dbReference>
<dbReference type="SUPFAM" id="SSF55781">
    <property type="entry name" value="GAF domain-like"/>
    <property type="match status" value="1"/>
</dbReference>
<dbReference type="SUPFAM" id="SSF52172">
    <property type="entry name" value="CheY-like"/>
    <property type="match status" value="1"/>
</dbReference>
<evidence type="ECO:0000256" key="5">
    <source>
        <dbReference type="SAM" id="MobiDB-lite"/>
    </source>
</evidence>
<dbReference type="InterPro" id="IPR012074">
    <property type="entry name" value="GAF_ANTAR"/>
</dbReference>
<dbReference type="InterPro" id="IPR011006">
    <property type="entry name" value="CheY-like_superfamily"/>
</dbReference>
<accession>A0A290Z942</accession>
<evidence type="ECO:0000256" key="2">
    <source>
        <dbReference type="ARBA" id="ARBA00022777"/>
    </source>
</evidence>
<dbReference type="GO" id="GO:0003723">
    <property type="term" value="F:RNA binding"/>
    <property type="evidence" value="ECO:0007669"/>
    <property type="project" value="InterPro"/>
</dbReference>
<keyword evidence="3" id="KW-0805">Transcription regulation</keyword>
<sequence length="250" mass="26465">MHRDGAGLLPDEGTELLLKQLDGVTRTLLDVRTAAEALGKIVDAATQVIPGADLASITLRAPDGSLSSPVETDPVATALDEAQYRDGRGPCVDTARPDGPGYAESGDLRAEPRWPGFAAEAVRLGYHCVLATELLPSEGAVSGALNVYSREPDALTADDRHAALLLATHASLALAHAHAAEAADLQQAQLRRAVDSRDVIGQAKGILMTRRGISADEAFALLRRTSQDLNVKLVDLARTLADRRDQLDRG</sequence>
<dbReference type="Pfam" id="PF03861">
    <property type="entry name" value="ANTAR"/>
    <property type="match status" value="1"/>
</dbReference>
<keyword evidence="2" id="KW-0418">Kinase</keyword>
<dbReference type="GO" id="GO:0016301">
    <property type="term" value="F:kinase activity"/>
    <property type="evidence" value="ECO:0007669"/>
    <property type="project" value="UniProtKB-KW"/>
</dbReference>
<dbReference type="InterPro" id="IPR003018">
    <property type="entry name" value="GAF"/>
</dbReference>
<dbReference type="AlphaFoldDB" id="A0A290Z942"/>
<dbReference type="Gene3D" id="3.30.450.40">
    <property type="match status" value="1"/>
</dbReference>
<dbReference type="RefSeq" id="WP_096495381.1">
    <property type="nucleotide sequence ID" value="NZ_CP023445.1"/>
</dbReference>
<name>A0A290Z942_9PSEU</name>
<dbReference type="EMBL" id="CP023445">
    <property type="protein sequence ID" value="ATE55550.1"/>
    <property type="molecule type" value="Genomic_DNA"/>
</dbReference>
<organism evidence="7 8">
    <name type="scientific">Actinosynnema pretiosum</name>
    <dbReference type="NCBI Taxonomy" id="42197"/>
    <lineage>
        <taxon>Bacteria</taxon>
        <taxon>Bacillati</taxon>
        <taxon>Actinomycetota</taxon>
        <taxon>Actinomycetes</taxon>
        <taxon>Pseudonocardiales</taxon>
        <taxon>Pseudonocardiaceae</taxon>
        <taxon>Actinosynnema</taxon>
    </lineage>
</organism>
<evidence type="ECO:0000259" key="6">
    <source>
        <dbReference type="PROSITE" id="PS50921"/>
    </source>
</evidence>
<reference evidence="7" key="1">
    <citation type="submission" date="2017-09" db="EMBL/GenBank/DDBJ databases">
        <title>Complete Genome Sequence of ansamitocin-producing Bacterium Actinosynnema pretiosum X47.</title>
        <authorList>
            <person name="Cao G."/>
            <person name="Zong G."/>
            <person name="Zhong C."/>
            <person name="Fu J."/>
        </authorList>
    </citation>
    <scope>NUCLEOTIDE SEQUENCE [LARGE SCALE GENOMIC DNA]</scope>
    <source>
        <strain evidence="7">X47</strain>
    </source>
</reference>
<keyword evidence="1" id="KW-0808">Transferase</keyword>
<gene>
    <name evidence="7" type="ORF">CNX65_21535</name>
</gene>
<evidence type="ECO:0000313" key="7">
    <source>
        <dbReference type="EMBL" id="ATE55550.1"/>
    </source>
</evidence>
<keyword evidence="4" id="KW-0804">Transcription</keyword>